<evidence type="ECO:0000256" key="1">
    <source>
        <dbReference type="ARBA" id="ARBA00004127"/>
    </source>
</evidence>
<dbReference type="AlphaFoldDB" id="A0A1V9YFA2"/>
<feature type="transmembrane region" description="Helical" evidence="7">
    <location>
        <begin position="175"/>
        <end position="193"/>
    </location>
</feature>
<keyword evidence="6 7" id="KW-0472">Membrane</keyword>
<keyword evidence="5 7" id="KW-1133">Transmembrane helix</keyword>
<evidence type="ECO:0000256" key="7">
    <source>
        <dbReference type="SAM" id="Phobius"/>
    </source>
</evidence>
<dbReference type="EMBL" id="JNBR01001862">
    <property type="protein sequence ID" value="OQR84433.1"/>
    <property type="molecule type" value="Genomic_DNA"/>
</dbReference>
<reference evidence="8 9" key="1">
    <citation type="journal article" date="2014" name="Genome Biol. Evol.">
        <title>The secreted proteins of Achlya hypogyna and Thraustotheca clavata identify the ancestral oomycete secretome and reveal gene acquisitions by horizontal gene transfer.</title>
        <authorList>
            <person name="Misner I."/>
            <person name="Blouin N."/>
            <person name="Leonard G."/>
            <person name="Richards T.A."/>
            <person name="Lane C.E."/>
        </authorList>
    </citation>
    <scope>NUCLEOTIDE SEQUENCE [LARGE SCALE GENOMIC DNA]</scope>
    <source>
        <strain evidence="8 9">ATCC 48635</strain>
    </source>
</reference>
<protein>
    <submittedName>
        <fullName evidence="8">Cystinosin</fullName>
    </submittedName>
</protein>
<evidence type="ECO:0000313" key="9">
    <source>
        <dbReference type="Proteomes" id="UP000243579"/>
    </source>
</evidence>
<evidence type="ECO:0000256" key="6">
    <source>
        <dbReference type="ARBA" id="ARBA00023136"/>
    </source>
</evidence>
<feature type="transmembrane region" description="Helical" evidence="7">
    <location>
        <begin position="234"/>
        <end position="254"/>
    </location>
</feature>
<comment type="subcellular location">
    <subcellularLocation>
        <location evidence="1">Endomembrane system</location>
        <topology evidence="1">Multi-pass membrane protein</topology>
    </subcellularLocation>
</comment>
<proteinExistence type="predicted"/>
<dbReference type="PANTHER" id="PTHR13131:SF5">
    <property type="entry name" value="CYSTINOSIN"/>
    <property type="match status" value="1"/>
</dbReference>
<keyword evidence="9" id="KW-1185">Reference proteome</keyword>
<evidence type="ECO:0000256" key="5">
    <source>
        <dbReference type="ARBA" id="ARBA00022989"/>
    </source>
</evidence>
<feature type="transmembrane region" description="Helical" evidence="7">
    <location>
        <begin position="85"/>
        <end position="103"/>
    </location>
</feature>
<feature type="transmembrane region" description="Helical" evidence="7">
    <location>
        <begin position="146"/>
        <end position="169"/>
    </location>
</feature>
<dbReference type="GO" id="GO:0015184">
    <property type="term" value="F:L-cystine transmembrane transporter activity"/>
    <property type="evidence" value="ECO:0007669"/>
    <property type="project" value="TreeGrafter"/>
</dbReference>
<name>A0A1V9YFA2_ACHHY</name>
<keyword evidence="3 7" id="KW-0812">Transmembrane</keyword>
<sequence length="283" mass="30509">MVAVEVHARRHSMSPALALVQPYAGFVGLLAIPVFGVLLGASEPDAPVATAGWIATLAGTVRLYPQLFLNWQRRSVEGLSLDAQVYAVFGFGAYALFNCGLAKAPSVLLPSGAYANLHTLLVSMLVLYQCSIFKRGAQVVSSTCQIVVGAAFAFMLVFLLVGGVLNIGILSWSNFIDVTCYFHVLMTAIKYAPQVELQYTRKSTVGFSVYGVLYDGLFGAATLASLLLQGTAAANPWLLAIACITVSYNTVLLLQHAVLYRNRWPADGDDDCTLQERRALIHI</sequence>
<dbReference type="SMART" id="SM00679">
    <property type="entry name" value="CTNS"/>
    <property type="match status" value="2"/>
</dbReference>
<dbReference type="InterPro" id="IPR005282">
    <property type="entry name" value="LC_transporter"/>
</dbReference>
<keyword evidence="2" id="KW-0813">Transport</keyword>
<evidence type="ECO:0000256" key="2">
    <source>
        <dbReference type="ARBA" id="ARBA00022448"/>
    </source>
</evidence>
<dbReference type="InterPro" id="IPR006603">
    <property type="entry name" value="PQ-loop_rpt"/>
</dbReference>
<dbReference type="PANTHER" id="PTHR13131">
    <property type="entry name" value="CYSTINOSIN"/>
    <property type="match status" value="1"/>
</dbReference>
<feature type="transmembrane region" description="Helical" evidence="7">
    <location>
        <begin position="46"/>
        <end position="64"/>
    </location>
</feature>
<organism evidence="8 9">
    <name type="scientific">Achlya hypogyna</name>
    <name type="common">Oomycete</name>
    <name type="synonym">Protoachlya hypogyna</name>
    <dbReference type="NCBI Taxonomy" id="1202772"/>
    <lineage>
        <taxon>Eukaryota</taxon>
        <taxon>Sar</taxon>
        <taxon>Stramenopiles</taxon>
        <taxon>Oomycota</taxon>
        <taxon>Saprolegniomycetes</taxon>
        <taxon>Saprolegniales</taxon>
        <taxon>Achlyaceae</taxon>
        <taxon>Achlya</taxon>
    </lineage>
</organism>
<dbReference type="Proteomes" id="UP000243579">
    <property type="component" value="Unassembled WGS sequence"/>
</dbReference>
<gene>
    <name evidence="8" type="ORF">ACHHYP_13386</name>
</gene>
<dbReference type="GO" id="GO:0005774">
    <property type="term" value="C:vacuolar membrane"/>
    <property type="evidence" value="ECO:0007669"/>
    <property type="project" value="TreeGrafter"/>
</dbReference>
<evidence type="ECO:0000256" key="3">
    <source>
        <dbReference type="ARBA" id="ARBA00022692"/>
    </source>
</evidence>
<comment type="caution">
    <text evidence="8">The sequence shown here is derived from an EMBL/GenBank/DDBJ whole genome shotgun (WGS) entry which is preliminary data.</text>
</comment>
<feature type="transmembrane region" description="Helical" evidence="7">
    <location>
        <begin position="16"/>
        <end position="40"/>
    </location>
</feature>
<evidence type="ECO:0000256" key="4">
    <source>
        <dbReference type="ARBA" id="ARBA00022737"/>
    </source>
</evidence>
<evidence type="ECO:0000313" key="8">
    <source>
        <dbReference type="EMBL" id="OQR84433.1"/>
    </source>
</evidence>
<accession>A0A1V9YFA2</accession>
<dbReference type="Pfam" id="PF04193">
    <property type="entry name" value="PQ-loop"/>
    <property type="match status" value="2"/>
</dbReference>
<keyword evidence="4" id="KW-0677">Repeat</keyword>
<dbReference type="GO" id="GO:0012505">
    <property type="term" value="C:endomembrane system"/>
    <property type="evidence" value="ECO:0007669"/>
    <property type="project" value="UniProtKB-SubCell"/>
</dbReference>
<dbReference type="Gene3D" id="1.20.1280.290">
    <property type="match status" value="1"/>
</dbReference>
<feature type="transmembrane region" description="Helical" evidence="7">
    <location>
        <begin position="115"/>
        <end position="134"/>
    </location>
</feature>
<dbReference type="OrthoDB" id="75720at2759"/>
<feature type="transmembrane region" description="Helical" evidence="7">
    <location>
        <begin position="205"/>
        <end position="228"/>
    </location>
</feature>